<evidence type="ECO:0000256" key="2">
    <source>
        <dbReference type="ARBA" id="ARBA00022842"/>
    </source>
</evidence>
<keyword evidence="1 3" id="KW-0378">Hydrolase</keyword>
<comment type="caution">
    <text evidence="3">The sequence shown here is derived from an EMBL/GenBank/DDBJ whole genome shotgun (WGS) entry which is preliminary data.</text>
</comment>
<evidence type="ECO:0000256" key="1">
    <source>
        <dbReference type="ARBA" id="ARBA00022801"/>
    </source>
</evidence>
<keyword evidence="4" id="KW-1185">Reference proteome</keyword>
<dbReference type="GO" id="GO:0008967">
    <property type="term" value="F:phosphoglycolate phosphatase activity"/>
    <property type="evidence" value="ECO:0007669"/>
    <property type="project" value="TreeGrafter"/>
</dbReference>
<dbReference type="EMBL" id="VDGI01000001">
    <property type="protein sequence ID" value="TQR21701.1"/>
    <property type="molecule type" value="Genomic_DNA"/>
</dbReference>
<dbReference type="SUPFAM" id="SSF56784">
    <property type="entry name" value="HAD-like"/>
    <property type="match status" value="1"/>
</dbReference>
<gene>
    <name evidence="3" type="ORF">FG384_01730</name>
</gene>
<name>A0A544TWB0_9BACI</name>
<dbReference type="Pfam" id="PF13419">
    <property type="entry name" value="HAD_2"/>
    <property type="match status" value="1"/>
</dbReference>
<organism evidence="3 4">
    <name type="scientific">Psychrobacillus vulpis</name>
    <dbReference type="NCBI Taxonomy" id="2325572"/>
    <lineage>
        <taxon>Bacteria</taxon>
        <taxon>Bacillati</taxon>
        <taxon>Bacillota</taxon>
        <taxon>Bacilli</taxon>
        <taxon>Bacillales</taxon>
        <taxon>Bacillaceae</taxon>
        <taxon>Psychrobacillus</taxon>
    </lineage>
</organism>
<accession>A0A544TWB0</accession>
<dbReference type="Gene3D" id="3.40.50.1000">
    <property type="entry name" value="HAD superfamily/HAD-like"/>
    <property type="match status" value="1"/>
</dbReference>
<sequence>MKKSIIFDMDGTLFQTNLILEPSLEATFEVLRKENLWSKQTPLEEYQNIMGVPLPVVWETLLPGHNEKVRNKANTIFHEQLIHNIQNGVGDLYDGVQTTLSTLEAEYDLYIASNGQMEYLQAIVEKYNLNRWIQQTYSIQQISSGNKSDLVQLIKENHQITKGFVVGDRLSDINAAKDNDLIAIGCNFDFAQAHELQHADAIISNFSDLIELDVTSILSKLDV</sequence>
<dbReference type="Gene3D" id="1.10.150.240">
    <property type="entry name" value="Putative phosphatase, domain 2"/>
    <property type="match status" value="1"/>
</dbReference>
<dbReference type="PANTHER" id="PTHR43434:SF1">
    <property type="entry name" value="PHOSPHOGLYCOLATE PHOSPHATASE"/>
    <property type="match status" value="1"/>
</dbReference>
<dbReference type="InterPro" id="IPR041492">
    <property type="entry name" value="HAD_2"/>
</dbReference>
<dbReference type="AlphaFoldDB" id="A0A544TWB0"/>
<dbReference type="PANTHER" id="PTHR43434">
    <property type="entry name" value="PHOSPHOGLYCOLATE PHOSPHATASE"/>
    <property type="match status" value="1"/>
</dbReference>
<dbReference type="InterPro" id="IPR036412">
    <property type="entry name" value="HAD-like_sf"/>
</dbReference>
<dbReference type="OrthoDB" id="9792518at2"/>
<keyword evidence="2" id="KW-0460">Magnesium</keyword>
<protein>
    <submittedName>
        <fullName evidence="3">HAD family hydrolase</fullName>
    </submittedName>
</protein>
<reference evidence="3 4" key="1">
    <citation type="submission" date="2019-06" db="EMBL/GenBank/DDBJ databases">
        <title>Psychrobacillus vulpis sp. nov., a new species isolated from feces of a red fox that inhabits in The Tablas de Daimiel Natural Park, Albacete, Spain.</title>
        <authorList>
            <person name="Rodriguez M."/>
            <person name="Reina J.C."/>
            <person name="Bejar V."/>
            <person name="Llamas I."/>
        </authorList>
    </citation>
    <scope>NUCLEOTIDE SEQUENCE [LARGE SCALE GENOMIC DNA]</scope>
    <source>
        <strain evidence="3 4">Z8</strain>
    </source>
</reference>
<dbReference type="RefSeq" id="WP_142640826.1">
    <property type="nucleotide sequence ID" value="NZ_VDGI01000001.1"/>
</dbReference>
<dbReference type="InterPro" id="IPR023198">
    <property type="entry name" value="PGP-like_dom2"/>
</dbReference>
<dbReference type="InterPro" id="IPR050155">
    <property type="entry name" value="HAD-like_hydrolase_sf"/>
</dbReference>
<evidence type="ECO:0000313" key="4">
    <source>
        <dbReference type="Proteomes" id="UP000316626"/>
    </source>
</evidence>
<dbReference type="GO" id="GO:0005829">
    <property type="term" value="C:cytosol"/>
    <property type="evidence" value="ECO:0007669"/>
    <property type="project" value="TreeGrafter"/>
</dbReference>
<dbReference type="InterPro" id="IPR023214">
    <property type="entry name" value="HAD_sf"/>
</dbReference>
<dbReference type="Proteomes" id="UP000316626">
    <property type="component" value="Unassembled WGS sequence"/>
</dbReference>
<evidence type="ECO:0000313" key="3">
    <source>
        <dbReference type="EMBL" id="TQR21701.1"/>
    </source>
</evidence>
<proteinExistence type="predicted"/>
<dbReference type="GO" id="GO:0006281">
    <property type="term" value="P:DNA repair"/>
    <property type="evidence" value="ECO:0007669"/>
    <property type="project" value="TreeGrafter"/>
</dbReference>